<accession>A0AAD5VXK1</accession>
<keyword evidence="1" id="KW-0812">Transmembrane</keyword>
<evidence type="ECO:0000256" key="1">
    <source>
        <dbReference type="SAM" id="Phobius"/>
    </source>
</evidence>
<name>A0AAD5VXK1_9AGAR</name>
<keyword evidence="3" id="KW-1185">Reference proteome</keyword>
<organism evidence="2 3">
    <name type="scientific">Leucocoprinus birnbaumii</name>
    <dbReference type="NCBI Taxonomy" id="56174"/>
    <lineage>
        <taxon>Eukaryota</taxon>
        <taxon>Fungi</taxon>
        <taxon>Dikarya</taxon>
        <taxon>Basidiomycota</taxon>
        <taxon>Agaricomycotina</taxon>
        <taxon>Agaricomycetes</taxon>
        <taxon>Agaricomycetidae</taxon>
        <taxon>Agaricales</taxon>
        <taxon>Agaricineae</taxon>
        <taxon>Agaricaceae</taxon>
        <taxon>Leucocoprinus</taxon>
    </lineage>
</organism>
<feature type="transmembrane region" description="Helical" evidence="1">
    <location>
        <begin position="155"/>
        <end position="178"/>
    </location>
</feature>
<dbReference type="AlphaFoldDB" id="A0AAD5VXK1"/>
<sequence>MQRRAALWIIGAFRTCPTGRCEALAGLIPIHLHLRKLASRATYQVTTLSRTHPVQSLMRRRDAPGAHVHRWHISNLGTKAFLVTKSTAVDVAGKLLCLMEVFDTDSSEAHPGNRIMDVFSDRISFHPRPNSASPEEQTTLLDATLLRAKSEKHSALCAIPYGVIGSLTTFFGVCQFLAPR</sequence>
<keyword evidence="1" id="KW-1133">Transmembrane helix</keyword>
<proteinExistence type="predicted"/>
<dbReference type="Proteomes" id="UP001213000">
    <property type="component" value="Unassembled WGS sequence"/>
</dbReference>
<reference evidence="2" key="1">
    <citation type="submission" date="2022-07" db="EMBL/GenBank/DDBJ databases">
        <title>Genome Sequence of Leucocoprinus birnbaumii.</title>
        <authorList>
            <person name="Buettner E."/>
        </authorList>
    </citation>
    <scope>NUCLEOTIDE SEQUENCE</scope>
    <source>
        <strain evidence="2">VT141</strain>
    </source>
</reference>
<dbReference type="EMBL" id="JANIEX010000233">
    <property type="protein sequence ID" value="KAJ3570523.1"/>
    <property type="molecule type" value="Genomic_DNA"/>
</dbReference>
<evidence type="ECO:0000313" key="3">
    <source>
        <dbReference type="Proteomes" id="UP001213000"/>
    </source>
</evidence>
<protein>
    <submittedName>
        <fullName evidence="2">Uncharacterized protein</fullName>
    </submittedName>
</protein>
<keyword evidence="1" id="KW-0472">Membrane</keyword>
<comment type="caution">
    <text evidence="2">The sequence shown here is derived from an EMBL/GenBank/DDBJ whole genome shotgun (WGS) entry which is preliminary data.</text>
</comment>
<evidence type="ECO:0000313" key="2">
    <source>
        <dbReference type="EMBL" id="KAJ3570523.1"/>
    </source>
</evidence>
<gene>
    <name evidence="2" type="ORF">NP233_g4348</name>
</gene>